<name>A0A290QBF6_9BACT</name>
<dbReference type="EC" id="3.1.3.3" evidence="3"/>
<dbReference type="PANTHER" id="PTHR43344:SF2">
    <property type="entry name" value="PHOSPHOSERINE PHOSPHATASE"/>
    <property type="match status" value="1"/>
</dbReference>
<evidence type="ECO:0000256" key="5">
    <source>
        <dbReference type="ARBA" id="ARBA00022723"/>
    </source>
</evidence>
<comment type="catalytic activity">
    <reaction evidence="10">
        <text>O-phospho-D-serine + H2O = D-serine + phosphate</text>
        <dbReference type="Rhea" id="RHEA:24873"/>
        <dbReference type="ChEBI" id="CHEBI:15377"/>
        <dbReference type="ChEBI" id="CHEBI:35247"/>
        <dbReference type="ChEBI" id="CHEBI:43474"/>
        <dbReference type="ChEBI" id="CHEBI:58680"/>
        <dbReference type="EC" id="3.1.3.3"/>
    </reaction>
</comment>
<dbReference type="PANTHER" id="PTHR43344">
    <property type="entry name" value="PHOSPHOSERINE PHOSPHATASE"/>
    <property type="match status" value="1"/>
</dbReference>
<evidence type="ECO:0000256" key="2">
    <source>
        <dbReference type="ARBA" id="ARBA00005135"/>
    </source>
</evidence>
<keyword evidence="7" id="KW-0460">Magnesium</keyword>
<comment type="catalytic activity">
    <reaction evidence="9">
        <text>O-phospho-L-serine + H2O = L-serine + phosphate</text>
        <dbReference type="Rhea" id="RHEA:21208"/>
        <dbReference type="ChEBI" id="CHEBI:15377"/>
        <dbReference type="ChEBI" id="CHEBI:33384"/>
        <dbReference type="ChEBI" id="CHEBI:43474"/>
        <dbReference type="ChEBI" id="CHEBI:57524"/>
        <dbReference type="EC" id="3.1.3.3"/>
    </reaction>
</comment>
<evidence type="ECO:0000256" key="6">
    <source>
        <dbReference type="ARBA" id="ARBA00022801"/>
    </source>
</evidence>
<dbReference type="Pfam" id="PF00702">
    <property type="entry name" value="Hydrolase"/>
    <property type="match status" value="1"/>
</dbReference>
<dbReference type="GO" id="GO:0036424">
    <property type="term" value="F:L-phosphoserine phosphatase activity"/>
    <property type="evidence" value="ECO:0007669"/>
    <property type="project" value="TreeGrafter"/>
</dbReference>
<evidence type="ECO:0000256" key="7">
    <source>
        <dbReference type="ARBA" id="ARBA00022842"/>
    </source>
</evidence>
<dbReference type="OrthoDB" id="9790031at2"/>
<dbReference type="EMBL" id="CP023344">
    <property type="protein sequence ID" value="ATC65854.1"/>
    <property type="molecule type" value="Genomic_DNA"/>
</dbReference>
<dbReference type="GO" id="GO:0005737">
    <property type="term" value="C:cytoplasm"/>
    <property type="evidence" value="ECO:0007669"/>
    <property type="project" value="TreeGrafter"/>
</dbReference>
<evidence type="ECO:0000313" key="11">
    <source>
        <dbReference type="EMBL" id="ATC65854.1"/>
    </source>
</evidence>
<keyword evidence="4" id="KW-0028">Amino-acid biosynthesis</keyword>
<dbReference type="SUPFAM" id="SSF56784">
    <property type="entry name" value="HAD-like"/>
    <property type="match status" value="1"/>
</dbReference>
<protein>
    <recommendedName>
        <fullName evidence="3">phosphoserine phosphatase</fullName>
        <ecNumber evidence="3">3.1.3.3</ecNumber>
    </recommendedName>
</protein>
<gene>
    <name evidence="11" type="ORF">CMV30_18930</name>
</gene>
<evidence type="ECO:0000256" key="8">
    <source>
        <dbReference type="ARBA" id="ARBA00023299"/>
    </source>
</evidence>
<keyword evidence="6" id="KW-0378">Hydrolase</keyword>
<dbReference type="Gene3D" id="3.40.50.1000">
    <property type="entry name" value="HAD superfamily/HAD-like"/>
    <property type="match status" value="1"/>
</dbReference>
<dbReference type="AlphaFoldDB" id="A0A290QBF6"/>
<keyword evidence="8" id="KW-0718">Serine biosynthesis</keyword>
<proteinExistence type="predicted"/>
<dbReference type="GO" id="GO:0006564">
    <property type="term" value="P:L-serine biosynthetic process"/>
    <property type="evidence" value="ECO:0007669"/>
    <property type="project" value="UniProtKB-KW"/>
</dbReference>
<keyword evidence="5" id="KW-0479">Metal-binding</keyword>
<dbReference type="InterPro" id="IPR050582">
    <property type="entry name" value="HAD-like_SerB"/>
</dbReference>
<dbReference type="KEGG" id="vbh:CMV30_18930"/>
<evidence type="ECO:0000256" key="1">
    <source>
        <dbReference type="ARBA" id="ARBA00001946"/>
    </source>
</evidence>
<reference evidence="11 12" key="1">
    <citation type="submission" date="2017-09" db="EMBL/GenBank/DDBJ databases">
        <title>Complete genome sequence of Verrucomicrobial strain HZ-65, isolated from freshwater.</title>
        <authorList>
            <person name="Choi A."/>
        </authorList>
    </citation>
    <scope>NUCLEOTIDE SEQUENCE [LARGE SCALE GENOMIC DNA]</scope>
    <source>
        <strain evidence="11 12">HZ-65</strain>
    </source>
</reference>
<dbReference type="InterPro" id="IPR036412">
    <property type="entry name" value="HAD-like_sf"/>
</dbReference>
<evidence type="ECO:0000256" key="9">
    <source>
        <dbReference type="ARBA" id="ARBA00048138"/>
    </source>
</evidence>
<dbReference type="Gene3D" id="1.10.150.210">
    <property type="entry name" value="Phosphoserine phosphatase, domain 2"/>
    <property type="match status" value="1"/>
</dbReference>
<dbReference type="GO" id="GO:0000287">
    <property type="term" value="F:magnesium ion binding"/>
    <property type="evidence" value="ECO:0007669"/>
    <property type="project" value="TreeGrafter"/>
</dbReference>
<dbReference type="InterPro" id="IPR023214">
    <property type="entry name" value="HAD_sf"/>
</dbReference>
<dbReference type="Proteomes" id="UP000217265">
    <property type="component" value="Chromosome"/>
</dbReference>
<evidence type="ECO:0000256" key="10">
    <source>
        <dbReference type="ARBA" id="ARBA00048523"/>
    </source>
</evidence>
<keyword evidence="12" id="KW-1185">Reference proteome</keyword>
<dbReference type="NCBIfam" id="TIGR01488">
    <property type="entry name" value="HAD-SF-IB"/>
    <property type="match status" value="1"/>
</dbReference>
<sequence>MGNPGCASAVTSRLVCAVSSLNLIIFDCDSTLSSIEGIDELGRVKGPGIFRQVEAMTNEAMDGKIAVEAVFGRRLEIIRPTRAEVEAVGRRYIETIEPTARATISGLVARGWTPMIISGGFRPAIRPLADLLGIARVEAVDLFFDAAGAYRGFDEKYPTTRSGGKPEVIQQLRAELKPARVVMVGDGVSDLETKPVVDLFVGFGRYVVREKVRAGAGKFIVSLDGLNSLL</sequence>
<organism evidence="11 12">
    <name type="scientific">Nibricoccus aquaticus</name>
    <dbReference type="NCBI Taxonomy" id="2576891"/>
    <lineage>
        <taxon>Bacteria</taxon>
        <taxon>Pseudomonadati</taxon>
        <taxon>Verrucomicrobiota</taxon>
        <taxon>Opitutia</taxon>
        <taxon>Opitutales</taxon>
        <taxon>Opitutaceae</taxon>
        <taxon>Nibricoccus</taxon>
    </lineage>
</organism>
<comment type="pathway">
    <text evidence="2">Amino-acid biosynthesis; L-serine biosynthesis; L-serine from 3-phospho-D-glycerate: step 3/3.</text>
</comment>
<evidence type="ECO:0000256" key="4">
    <source>
        <dbReference type="ARBA" id="ARBA00022605"/>
    </source>
</evidence>
<comment type="cofactor">
    <cofactor evidence="1">
        <name>Mg(2+)</name>
        <dbReference type="ChEBI" id="CHEBI:18420"/>
    </cofactor>
</comment>
<accession>A0A290QBF6</accession>
<evidence type="ECO:0000313" key="12">
    <source>
        <dbReference type="Proteomes" id="UP000217265"/>
    </source>
</evidence>
<evidence type="ECO:0000256" key="3">
    <source>
        <dbReference type="ARBA" id="ARBA00012640"/>
    </source>
</evidence>